<evidence type="ECO:0000256" key="3">
    <source>
        <dbReference type="SAM" id="SignalP"/>
    </source>
</evidence>
<gene>
    <name evidence="4" type="ORF">HYH03_017260</name>
</gene>
<dbReference type="Proteomes" id="UP000612055">
    <property type="component" value="Unassembled WGS sequence"/>
</dbReference>
<dbReference type="AlphaFoldDB" id="A0A836BPC4"/>
<protein>
    <submittedName>
        <fullName evidence="4">Uncharacterized protein</fullName>
    </submittedName>
</protein>
<feature type="signal peptide" evidence="3">
    <location>
        <begin position="1"/>
        <end position="19"/>
    </location>
</feature>
<evidence type="ECO:0000313" key="5">
    <source>
        <dbReference type="Proteomes" id="UP000612055"/>
    </source>
</evidence>
<feature type="transmembrane region" description="Helical" evidence="2">
    <location>
        <begin position="169"/>
        <end position="193"/>
    </location>
</feature>
<keyword evidence="5" id="KW-1185">Reference proteome</keyword>
<organism evidence="4 5">
    <name type="scientific">Edaphochlamys debaryana</name>
    <dbReference type="NCBI Taxonomy" id="47281"/>
    <lineage>
        <taxon>Eukaryota</taxon>
        <taxon>Viridiplantae</taxon>
        <taxon>Chlorophyta</taxon>
        <taxon>core chlorophytes</taxon>
        <taxon>Chlorophyceae</taxon>
        <taxon>CS clade</taxon>
        <taxon>Chlamydomonadales</taxon>
        <taxon>Chlamydomonadales incertae sedis</taxon>
        <taxon>Edaphochlamys</taxon>
    </lineage>
</organism>
<name>A0A836BPC4_9CHLO</name>
<keyword evidence="3" id="KW-0732">Signal</keyword>
<feature type="chain" id="PRO_5032571278" evidence="3">
    <location>
        <begin position="20"/>
        <end position="237"/>
    </location>
</feature>
<keyword evidence="2" id="KW-0812">Transmembrane</keyword>
<evidence type="ECO:0000256" key="1">
    <source>
        <dbReference type="SAM" id="MobiDB-lite"/>
    </source>
</evidence>
<dbReference type="EMBL" id="JAEHOE010000162">
    <property type="protein sequence ID" value="KAG2483940.1"/>
    <property type="molecule type" value="Genomic_DNA"/>
</dbReference>
<comment type="caution">
    <text evidence="4">The sequence shown here is derived from an EMBL/GenBank/DDBJ whole genome shotgun (WGS) entry which is preliminary data.</text>
</comment>
<feature type="region of interest" description="Disordered" evidence="1">
    <location>
        <begin position="202"/>
        <end position="237"/>
    </location>
</feature>
<proteinExistence type="predicted"/>
<evidence type="ECO:0000256" key="2">
    <source>
        <dbReference type="SAM" id="Phobius"/>
    </source>
</evidence>
<keyword evidence="2" id="KW-1133">Transmembrane helix</keyword>
<accession>A0A836BPC4</accession>
<reference evidence="4" key="1">
    <citation type="journal article" date="2020" name="bioRxiv">
        <title>Comparative genomics of Chlamydomonas.</title>
        <authorList>
            <person name="Craig R.J."/>
            <person name="Hasan A.R."/>
            <person name="Ness R.W."/>
            <person name="Keightley P.D."/>
        </authorList>
    </citation>
    <scope>NUCLEOTIDE SEQUENCE</scope>
    <source>
        <strain evidence="4">CCAP 11/70</strain>
    </source>
</reference>
<keyword evidence="2" id="KW-0472">Membrane</keyword>
<evidence type="ECO:0000313" key="4">
    <source>
        <dbReference type="EMBL" id="KAG2483940.1"/>
    </source>
</evidence>
<sequence length="237" mass="24338">MSLILLLAVSAFALPAVSADPDDGVAQFVGSLTVSAACAQLDAGKVELATDVASVLSHVCKVDKARVRVVSMTCGTPEALSISYTVSFPEGTSPSEVAAAKSGAAGLPAHMCPRFVTRWGAVTAAAVSPVNILEFESFCAPGTHPAGLCPTASRRALAARRKLVDNSALIIGLTVGLGDFFLLIICILIYVFYKRQTNPPAVVPYNDGSEPGPSAPPPAPAWQQGPGPSSAPPPDEK</sequence>